<reference evidence="1 2" key="1">
    <citation type="journal article" date="2014" name="Nat. Commun.">
        <title>Molecular traces of alternative social organization in a termite genome.</title>
        <authorList>
            <person name="Terrapon N."/>
            <person name="Li C."/>
            <person name="Robertson H.M."/>
            <person name="Ji L."/>
            <person name="Meng X."/>
            <person name="Booth W."/>
            <person name="Chen Z."/>
            <person name="Childers C.P."/>
            <person name="Glastad K.M."/>
            <person name="Gokhale K."/>
            <person name="Gowin J."/>
            <person name="Gronenberg W."/>
            <person name="Hermansen R.A."/>
            <person name="Hu H."/>
            <person name="Hunt B.G."/>
            <person name="Huylmans A.K."/>
            <person name="Khalil S.M."/>
            <person name="Mitchell R.D."/>
            <person name="Munoz-Torres M.C."/>
            <person name="Mustard J.A."/>
            <person name="Pan H."/>
            <person name="Reese J.T."/>
            <person name="Scharf M.E."/>
            <person name="Sun F."/>
            <person name="Vogel H."/>
            <person name="Xiao J."/>
            <person name="Yang W."/>
            <person name="Yang Z."/>
            <person name="Yang Z."/>
            <person name="Zhou J."/>
            <person name="Zhu J."/>
            <person name="Brent C.S."/>
            <person name="Elsik C.G."/>
            <person name="Goodisman M.A."/>
            <person name="Liberles D.A."/>
            <person name="Roe R.M."/>
            <person name="Vargo E.L."/>
            <person name="Vilcinskas A."/>
            <person name="Wang J."/>
            <person name="Bornberg-Bauer E."/>
            <person name="Korb J."/>
            <person name="Zhang G."/>
            <person name="Liebig J."/>
        </authorList>
    </citation>
    <scope>NUCLEOTIDE SEQUENCE [LARGE SCALE GENOMIC DNA]</scope>
    <source>
        <tissue evidence="1">Whole organism</tissue>
    </source>
</reference>
<evidence type="ECO:0000313" key="1">
    <source>
        <dbReference type="EMBL" id="KDR21755.1"/>
    </source>
</evidence>
<organism evidence="1 2">
    <name type="scientific">Zootermopsis nevadensis</name>
    <name type="common">Dampwood termite</name>
    <dbReference type="NCBI Taxonomy" id="136037"/>
    <lineage>
        <taxon>Eukaryota</taxon>
        <taxon>Metazoa</taxon>
        <taxon>Ecdysozoa</taxon>
        <taxon>Arthropoda</taxon>
        <taxon>Hexapoda</taxon>
        <taxon>Insecta</taxon>
        <taxon>Pterygota</taxon>
        <taxon>Neoptera</taxon>
        <taxon>Polyneoptera</taxon>
        <taxon>Dictyoptera</taxon>
        <taxon>Blattodea</taxon>
        <taxon>Blattoidea</taxon>
        <taxon>Termitoidae</taxon>
        <taxon>Termopsidae</taxon>
        <taxon>Zootermopsis</taxon>
    </lineage>
</organism>
<protein>
    <submittedName>
        <fullName evidence="1">Uncharacterized protein</fullName>
    </submittedName>
</protein>
<dbReference type="InParanoid" id="A0A067RMD3"/>
<dbReference type="AlphaFoldDB" id="A0A067RMD3"/>
<dbReference type="Proteomes" id="UP000027135">
    <property type="component" value="Unassembled WGS sequence"/>
</dbReference>
<gene>
    <name evidence="1" type="ORF">L798_02697</name>
</gene>
<keyword evidence="2" id="KW-1185">Reference proteome</keyword>
<accession>A0A067RMD3</accession>
<dbReference type="EMBL" id="KK852541">
    <property type="protein sequence ID" value="KDR21755.1"/>
    <property type="molecule type" value="Genomic_DNA"/>
</dbReference>
<sequence length="65" mass="7482">MRTLPVSLIHPPGDKHYRLDGGVLDNFLHKPWDSNNHKRQGSDTYQSINLRSVRPQLSASFQNIK</sequence>
<evidence type="ECO:0000313" key="2">
    <source>
        <dbReference type="Proteomes" id="UP000027135"/>
    </source>
</evidence>
<proteinExistence type="predicted"/>
<name>A0A067RMD3_ZOONE</name>